<protein>
    <recommendedName>
        <fullName evidence="2">Bacterial spore germination immunoglobulin-like domain-containing protein</fullName>
    </recommendedName>
</protein>
<evidence type="ECO:0000259" key="2">
    <source>
        <dbReference type="Pfam" id="PF10648"/>
    </source>
</evidence>
<organism evidence="3 4">
    <name type="scientific">Tumebacillus amylolyticus</name>
    <dbReference type="NCBI Taxonomy" id="2801339"/>
    <lineage>
        <taxon>Bacteria</taxon>
        <taxon>Bacillati</taxon>
        <taxon>Bacillota</taxon>
        <taxon>Bacilli</taxon>
        <taxon>Bacillales</taxon>
        <taxon>Alicyclobacillaceae</taxon>
        <taxon>Tumebacillus</taxon>
    </lineage>
</organism>
<feature type="region of interest" description="Disordered" evidence="1">
    <location>
        <begin position="34"/>
        <end position="90"/>
    </location>
</feature>
<evidence type="ECO:0000256" key="1">
    <source>
        <dbReference type="SAM" id="MobiDB-lite"/>
    </source>
</evidence>
<feature type="compositionally biased region" description="Polar residues" evidence="1">
    <location>
        <begin position="37"/>
        <end position="50"/>
    </location>
</feature>
<evidence type="ECO:0000313" key="3">
    <source>
        <dbReference type="EMBL" id="MBL0386692.1"/>
    </source>
</evidence>
<dbReference type="Pfam" id="PF10648">
    <property type="entry name" value="Gmad2"/>
    <property type="match status" value="1"/>
</dbReference>
<keyword evidence="4" id="KW-1185">Reference proteome</keyword>
<dbReference type="EMBL" id="JAEQNB010000002">
    <property type="protein sequence ID" value="MBL0386692.1"/>
    <property type="molecule type" value="Genomic_DNA"/>
</dbReference>
<dbReference type="InterPro" id="IPR018911">
    <property type="entry name" value="Gmad2_Ig-like_dom"/>
</dbReference>
<comment type="caution">
    <text evidence="3">The sequence shown here is derived from an EMBL/GenBank/DDBJ whole genome shotgun (WGS) entry which is preliminary data.</text>
</comment>
<feature type="domain" description="Bacterial spore germination immunoglobulin-like" evidence="2">
    <location>
        <begin position="123"/>
        <end position="197"/>
    </location>
</feature>
<feature type="compositionally biased region" description="Low complexity" evidence="1">
    <location>
        <begin position="71"/>
        <end position="86"/>
    </location>
</feature>
<accession>A0ABS1J8V5</accession>
<gene>
    <name evidence="3" type="ORF">JJB07_08510</name>
</gene>
<reference evidence="3 4" key="1">
    <citation type="submission" date="2021-01" db="EMBL/GenBank/DDBJ databases">
        <title>Tumebacillus sp. strain ITR2 16S ribosomal RNA gene Genome sequencing and assembly.</title>
        <authorList>
            <person name="Kang M."/>
        </authorList>
    </citation>
    <scope>NUCLEOTIDE SEQUENCE [LARGE SCALE GENOMIC DNA]</scope>
    <source>
        <strain evidence="3 4">ITR2</strain>
    </source>
</reference>
<sequence length="209" mass="22106">MSFKKWATAGAVVIVLGGGGFTAYQYTQGDKLVTAPVDSTPSQPSDSTKPAQPAPVPQDNSTTPSNGTNDPSPSEGGTTTPTPSTSDVITLSAYSGSGSYPLKGAAFSNNSFQLERIDWSESSKTLSFIGKMRAFEAVGYFRVRDQNKVVIESESGIKASAGAPEWGTIKADLSLPPEYKGQTLTVDFYTKSAKDGSRTDMLSLKIKLQ</sequence>
<dbReference type="Proteomes" id="UP000602284">
    <property type="component" value="Unassembled WGS sequence"/>
</dbReference>
<feature type="compositionally biased region" description="Polar residues" evidence="1">
    <location>
        <begin position="58"/>
        <end position="70"/>
    </location>
</feature>
<proteinExistence type="predicted"/>
<evidence type="ECO:0000313" key="4">
    <source>
        <dbReference type="Proteomes" id="UP000602284"/>
    </source>
</evidence>
<dbReference type="RefSeq" id="WP_201633621.1">
    <property type="nucleotide sequence ID" value="NZ_JAEQNB010000002.1"/>
</dbReference>
<name>A0ABS1J8V5_9BACL</name>